<accession>A0ABQ2R244</accession>
<protein>
    <submittedName>
        <fullName evidence="2">Uncharacterized protein</fullName>
    </submittedName>
</protein>
<proteinExistence type="predicted"/>
<keyword evidence="1" id="KW-0472">Membrane</keyword>
<evidence type="ECO:0000256" key="1">
    <source>
        <dbReference type="SAM" id="Phobius"/>
    </source>
</evidence>
<evidence type="ECO:0000313" key="3">
    <source>
        <dbReference type="Proteomes" id="UP000619118"/>
    </source>
</evidence>
<keyword evidence="1" id="KW-0812">Transmembrane</keyword>
<dbReference type="Proteomes" id="UP000619118">
    <property type="component" value="Unassembled WGS sequence"/>
</dbReference>
<evidence type="ECO:0000313" key="2">
    <source>
        <dbReference type="EMBL" id="GGQ06327.1"/>
    </source>
</evidence>
<feature type="transmembrane region" description="Helical" evidence="1">
    <location>
        <begin position="58"/>
        <end position="77"/>
    </location>
</feature>
<organism evidence="2 3">
    <name type="scientific">Shewanella litoralis</name>
    <dbReference type="NCBI Taxonomy" id="2282700"/>
    <lineage>
        <taxon>Bacteria</taxon>
        <taxon>Pseudomonadati</taxon>
        <taxon>Pseudomonadota</taxon>
        <taxon>Gammaproteobacteria</taxon>
        <taxon>Alteromonadales</taxon>
        <taxon>Shewanellaceae</taxon>
        <taxon>Shewanella</taxon>
    </lineage>
</organism>
<feature type="transmembrane region" description="Helical" evidence="1">
    <location>
        <begin position="35"/>
        <end position="52"/>
    </location>
</feature>
<reference evidence="3" key="1">
    <citation type="journal article" date="2019" name="Int. J. Syst. Evol. Microbiol.">
        <title>The Global Catalogue of Microorganisms (GCM) 10K type strain sequencing project: providing services to taxonomists for standard genome sequencing and annotation.</title>
        <authorList>
            <consortium name="The Broad Institute Genomics Platform"/>
            <consortium name="The Broad Institute Genome Sequencing Center for Infectious Disease"/>
            <person name="Wu L."/>
            <person name="Ma J."/>
        </authorList>
    </citation>
    <scope>NUCLEOTIDE SEQUENCE [LARGE SCALE GENOMIC DNA]</scope>
    <source>
        <strain evidence="3">JCM 32306</strain>
    </source>
</reference>
<gene>
    <name evidence="2" type="ORF">GCM10009411_04020</name>
</gene>
<name>A0ABQ2R244_9GAMM</name>
<keyword evidence="3" id="KW-1185">Reference proteome</keyword>
<sequence length="156" mass="17049">MSGTEKKVAIVTPAHKKIIVLTKIVKVVSPMVNRFWLILFSILIFLVSYFSASFVVGSALVTKAGVIITVFGLLLTLKHNFLSKNSDAILALQETEGASLKMVWEGYAECDHNVQETAERLSDEVYGFGLIILGSLIGAYGDLLPFYKLIPIAVCP</sequence>
<dbReference type="RefSeq" id="WP_160052384.1">
    <property type="nucleotide sequence ID" value="NZ_BMQX01000002.1"/>
</dbReference>
<keyword evidence="1" id="KW-1133">Transmembrane helix</keyword>
<dbReference type="EMBL" id="BMQX01000002">
    <property type="protein sequence ID" value="GGQ06327.1"/>
    <property type="molecule type" value="Genomic_DNA"/>
</dbReference>
<comment type="caution">
    <text evidence="2">The sequence shown here is derived from an EMBL/GenBank/DDBJ whole genome shotgun (WGS) entry which is preliminary data.</text>
</comment>